<proteinExistence type="predicted"/>
<dbReference type="SMART" id="SM00086">
    <property type="entry name" value="PAC"/>
    <property type="match status" value="1"/>
</dbReference>
<dbReference type="Pfam" id="PF00672">
    <property type="entry name" value="HAMP"/>
    <property type="match status" value="1"/>
</dbReference>
<dbReference type="PANTHER" id="PTHR44757:SF2">
    <property type="entry name" value="BIOFILM ARCHITECTURE MAINTENANCE PROTEIN MBAA"/>
    <property type="match status" value="1"/>
</dbReference>
<dbReference type="PANTHER" id="PTHR44757">
    <property type="entry name" value="DIGUANYLATE CYCLASE DGCP"/>
    <property type="match status" value="1"/>
</dbReference>
<reference evidence="7" key="1">
    <citation type="submission" date="2017-06" db="EMBL/GenBank/DDBJ databases">
        <title>Whole genome sequence of Laribacter hongkongensis LHGZ1.</title>
        <authorList>
            <person name="Chen D."/>
            <person name="Wu H."/>
            <person name="Chen J."/>
        </authorList>
    </citation>
    <scope>NUCLEOTIDE SEQUENCE [LARGE SCALE GENOMIC DNA]</scope>
    <source>
        <strain evidence="7">LHGZ1</strain>
    </source>
</reference>
<dbReference type="RefSeq" id="WP_161493466.1">
    <property type="nucleotide sequence ID" value="NZ_CP022115.1"/>
</dbReference>
<evidence type="ECO:0000259" key="3">
    <source>
        <dbReference type="PROSITE" id="PS50113"/>
    </source>
</evidence>
<dbReference type="NCBIfam" id="TIGR00254">
    <property type="entry name" value="GGDEF"/>
    <property type="match status" value="1"/>
</dbReference>
<dbReference type="Pfam" id="PF08447">
    <property type="entry name" value="PAS_3"/>
    <property type="match status" value="1"/>
</dbReference>
<evidence type="ECO:0000259" key="4">
    <source>
        <dbReference type="PROSITE" id="PS50885"/>
    </source>
</evidence>
<feature type="domain" description="PAS" evidence="2">
    <location>
        <begin position="260"/>
        <end position="311"/>
    </location>
</feature>
<dbReference type="GO" id="GO:0003824">
    <property type="term" value="F:catalytic activity"/>
    <property type="evidence" value="ECO:0007669"/>
    <property type="project" value="UniProtKB-ARBA"/>
</dbReference>
<feature type="transmembrane region" description="Helical" evidence="1">
    <location>
        <begin position="159"/>
        <end position="181"/>
    </location>
</feature>
<dbReference type="CDD" id="cd01949">
    <property type="entry name" value="GGDEF"/>
    <property type="match status" value="1"/>
</dbReference>
<dbReference type="InterPro" id="IPR003660">
    <property type="entry name" value="HAMP_dom"/>
</dbReference>
<keyword evidence="1" id="KW-1133">Transmembrane helix</keyword>
<keyword evidence="1" id="KW-0812">Transmembrane</keyword>
<dbReference type="InterPro" id="IPR000700">
    <property type="entry name" value="PAS-assoc_C"/>
</dbReference>
<dbReference type="PROSITE" id="PS50113">
    <property type="entry name" value="PAC"/>
    <property type="match status" value="1"/>
</dbReference>
<dbReference type="Pfam" id="PF00990">
    <property type="entry name" value="GGDEF"/>
    <property type="match status" value="1"/>
</dbReference>
<dbReference type="SMART" id="SM00091">
    <property type="entry name" value="PAS"/>
    <property type="match status" value="2"/>
</dbReference>
<evidence type="ECO:0000259" key="2">
    <source>
        <dbReference type="PROSITE" id="PS50112"/>
    </source>
</evidence>
<dbReference type="InterPro" id="IPR000014">
    <property type="entry name" value="PAS"/>
</dbReference>
<dbReference type="Gene3D" id="6.10.340.10">
    <property type="match status" value="1"/>
</dbReference>
<dbReference type="SUPFAM" id="SSF55073">
    <property type="entry name" value="Nucleotide cyclase"/>
    <property type="match status" value="1"/>
</dbReference>
<accession>A0A248LG62</accession>
<feature type="domain" description="HAMP" evidence="4">
    <location>
        <begin position="182"/>
        <end position="234"/>
    </location>
</feature>
<protein>
    <submittedName>
        <fullName evidence="6">Diguanylate cyclase with PAS/PAC sensor</fullName>
    </submittedName>
</protein>
<dbReference type="FunFam" id="3.30.70.270:FF:000001">
    <property type="entry name" value="Diguanylate cyclase domain protein"/>
    <property type="match status" value="1"/>
</dbReference>
<dbReference type="InterPro" id="IPR013655">
    <property type="entry name" value="PAS_fold_3"/>
</dbReference>
<gene>
    <name evidence="6" type="ORF">LHGZ1_0644</name>
</gene>
<name>A0A248LG62_9NEIS</name>
<feature type="domain" description="GGDEF" evidence="5">
    <location>
        <begin position="535"/>
        <end position="669"/>
    </location>
</feature>
<dbReference type="SMART" id="SM00267">
    <property type="entry name" value="GGDEF"/>
    <property type="match status" value="1"/>
</dbReference>
<feature type="transmembrane region" description="Helical" evidence="1">
    <location>
        <begin position="12"/>
        <end position="37"/>
    </location>
</feature>
<dbReference type="EMBL" id="CP022115">
    <property type="protein sequence ID" value="ASJ23475.1"/>
    <property type="molecule type" value="Genomic_DNA"/>
</dbReference>
<dbReference type="PROSITE" id="PS50112">
    <property type="entry name" value="PAS"/>
    <property type="match status" value="1"/>
</dbReference>
<dbReference type="Gene3D" id="3.30.450.20">
    <property type="entry name" value="PAS domain"/>
    <property type="match status" value="2"/>
</dbReference>
<dbReference type="GO" id="GO:0007165">
    <property type="term" value="P:signal transduction"/>
    <property type="evidence" value="ECO:0007669"/>
    <property type="project" value="InterPro"/>
</dbReference>
<evidence type="ECO:0000256" key="1">
    <source>
        <dbReference type="SAM" id="Phobius"/>
    </source>
</evidence>
<dbReference type="InterPro" id="IPR052155">
    <property type="entry name" value="Biofilm_reg_signaling"/>
</dbReference>
<evidence type="ECO:0000259" key="5">
    <source>
        <dbReference type="PROSITE" id="PS50887"/>
    </source>
</evidence>
<dbReference type="Gene3D" id="3.30.70.270">
    <property type="match status" value="1"/>
</dbReference>
<sequence>MRIFWNRITLQARLVCLGLVVNVTLIGLLASLALWAAQTLVRDSLTERDIEVRALLTMAALADQGGSSNREQPSWPGVLEQAGGLSYLQWLDRNGKARVQTGRTGPERDLHEQLPENLWAFLAQGPVWHRQLALPQSTGGIVRYGMDISPLQQTVRHMLWLGGLVLLLAVSGVWGLQQLLLRWVGRPLRRLLAAARRFEEGDRHVSLPAAPTREFQALYRSFENMRDRVSEQLESLHRQQETLYAIADHTYAWELWVAPDGSITWVNPSIYRITGFAVSDCLGPSAAFLNLVHAQDRARVAHGLQVSLNDRQPGQGFEFRVRHASGSTVWVVASWTPIYSPDSRYLGLRLSLLDCTEARSTREALKQAVSHLRNAQDEVEQHLHHTRKEQARLDTLLASLHLGLVFVDAEWRVLYANPLFSQLWFLPPAEQIKGCPLSGLLPALAGNGPEEGAAESEYKLEDGRIVLVRQAAIQGGENCQDNGFLLLCEDVTAARASAEQLVFLAERDTLTGVFNRRRFQVEIDRMWRLAERRQRRMGLLAFDLNDFKLINDNHGHAAGDEVLIEIARAVSRTVRQDELFCRLGGDEFAVLLPEADIYDSTRLAMRIESCVSALQFEFDGVARRVSASIGIAVAPDHANCADALSAAADAAMYQAKKENPQGCWRVFDPGLHVIGMSRWGMGNASAQDGRLEPTVIVDGSSAAAHDTDQLFAACQREADSLA</sequence>
<dbReference type="PROSITE" id="PS50885">
    <property type="entry name" value="HAMP"/>
    <property type="match status" value="1"/>
</dbReference>
<dbReference type="InterPro" id="IPR029787">
    <property type="entry name" value="Nucleotide_cyclase"/>
</dbReference>
<dbReference type="InterPro" id="IPR043128">
    <property type="entry name" value="Rev_trsase/Diguanyl_cyclase"/>
</dbReference>
<dbReference type="PROSITE" id="PS50887">
    <property type="entry name" value="GGDEF"/>
    <property type="match status" value="1"/>
</dbReference>
<keyword evidence="1" id="KW-0472">Membrane</keyword>
<dbReference type="CDD" id="cd00130">
    <property type="entry name" value="PAS"/>
    <property type="match status" value="1"/>
</dbReference>
<dbReference type="InterPro" id="IPR001610">
    <property type="entry name" value="PAC"/>
</dbReference>
<evidence type="ECO:0000313" key="6">
    <source>
        <dbReference type="EMBL" id="ASJ23475.1"/>
    </source>
</evidence>
<dbReference type="SUPFAM" id="SSF55785">
    <property type="entry name" value="PYP-like sensor domain (PAS domain)"/>
    <property type="match status" value="2"/>
</dbReference>
<dbReference type="SMART" id="SM00304">
    <property type="entry name" value="HAMP"/>
    <property type="match status" value="1"/>
</dbReference>
<organism evidence="6 7">
    <name type="scientific">Laribacter hongkongensis</name>
    <dbReference type="NCBI Taxonomy" id="168471"/>
    <lineage>
        <taxon>Bacteria</taxon>
        <taxon>Pseudomonadati</taxon>
        <taxon>Pseudomonadota</taxon>
        <taxon>Betaproteobacteria</taxon>
        <taxon>Neisseriales</taxon>
        <taxon>Aquaspirillaceae</taxon>
        <taxon>Laribacter</taxon>
    </lineage>
</organism>
<dbReference type="NCBIfam" id="TIGR00229">
    <property type="entry name" value="sensory_box"/>
    <property type="match status" value="1"/>
</dbReference>
<evidence type="ECO:0000313" key="7">
    <source>
        <dbReference type="Proteomes" id="UP000197424"/>
    </source>
</evidence>
<dbReference type="AlphaFoldDB" id="A0A248LG62"/>
<dbReference type="GO" id="GO:0016020">
    <property type="term" value="C:membrane"/>
    <property type="evidence" value="ECO:0007669"/>
    <property type="project" value="InterPro"/>
</dbReference>
<dbReference type="InterPro" id="IPR000160">
    <property type="entry name" value="GGDEF_dom"/>
</dbReference>
<dbReference type="SUPFAM" id="SSF158472">
    <property type="entry name" value="HAMP domain-like"/>
    <property type="match status" value="1"/>
</dbReference>
<dbReference type="Proteomes" id="UP000197424">
    <property type="component" value="Chromosome"/>
</dbReference>
<feature type="domain" description="PAC" evidence="3">
    <location>
        <begin position="315"/>
        <end position="367"/>
    </location>
</feature>
<dbReference type="InterPro" id="IPR035965">
    <property type="entry name" value="PAS-like_dom_sf"/>
</dbReference>